<organism evidence="2">
    <name type="scientific">viral metagenome</name>
    <dbReference type="NCBI Taxonomy" id="1070528"/>
    <lineage>
        <taxon>unclassified sequences</taxon>
        <taxon>metagenomes</taxon>
        <taxon>organismal metagenomes</taxon>
    </lineage>
</organism>
<accession>A0A6M3K557</accession>
<dbReference type="EMBL" id="MT142200">
    <property type="protein sequence ID" value="QJA76027.1"/>
    <property type="molecule type" value="Genomic_DNA"/>
</dbReference>
<name>A0A6M3K557_9ZZZZ</name>
<proteinExistence type="predicted"/>
<sequence length="235" mass="26613">MRLIKYLIEGEGGFKLNCADLSLDKARSYTENQFSKDSKDLDKVLPDFDKNYKVLQQKLTKALDIPRIQMPVIEPEDMDKFHNDLTKGNVDIFKPYEGKKLKIVPTNWKPLPEKEGEKWITLGVKDGDLNDDKIKAKWENVAGKDLIPLQSQIWLEKLIGNIVKYGPPKAGSPVLSTTIIVSKEGYILDGHHRFGQVMLADPNLKIKSLRIPLDVKFLLKISRSYGAAIGREPKG</sequence>
<protein>
    <submittedName>
        <fullName evidence="2">Uncharacterized protein</fullName>
    </submittedName>
</protein>
<dbReference type="AlphaFoldDB" id="A0A6M3K557"/>
<evidence type="ECO:0000313" key="2">
    <source>
        <dbReference type="EMBL" id="QJA76027.1"/>
    </source>
</evidence>
<gene>
    <name evidence="2" type="ORF">MM415A01602_0011</name>
    <name evidence="1" type="ORF">MM415B01218_0010</name>
</gene>
<reference evidence="2" key="1">
    <citation type="submission" date="2020-03" db="EMBL/GenBank/DDBJ databases">
        <title>The deep terrestrial virosphere.</title>
        <authorList>
            <person name="Holmfeldt K."/>
            <person name="Nilsson E."/>
            <person name="Simone D."/>
            <person name="Lopez-Fernandez M."/>
            <person name="Wu X."/>
            <person name="de Brujin I."/>
            <person name="Lundin D."/>
            <person name="Andersson A."/>
            <person name="Bertilsson S."/>
            <person name="Dopson M."/>
        </authorList>
    </citation>
    <scope>NUCLEOTIDE SEQUENCE</scope>
    <source>
        <strain evidence="2">MM415A01602</strain>
        <strain evidence="1">MM415B01218</strain>
    </source>
</reference>
<evidence type="ECO:0000313" key="1">
    <source>
        <dbReference type="EMBL" id="QJA59951.1"/>
    </source>
</evidence>
<dbReference type="EMBL" id="MT141390">
    <property type="protein sequence ID" value="QJA59951.1"/>
    <property type="molecule type" value="Genomic_DNA"/>
</dbReference>